<dbReference type="SMART" id="SM00387">
    <property type="entry name" value="HATPase_c"/>
    <property type="match status" value="1"/>
</dbReference>
<dbReference type="SUPFAM" id="SSF55785">
    <property type="entry name" value="PYP-like sensor domain (PAS domain)"/>
    <property type="match status" value="1"/>
</dbReference>
<evidence type="ECO:0000259" key="6">
    <source>
        <dbReference type="PROSITE" id="PS50109"/>
    </source>
</evidence>
<keyword evidence="9" id="KW-1185">Reference proteome</keyword>
<dbReference type="InterPro" id="IPR003661">
    <property type="entry name" value="HisK_dim/P_dom"/>
</dbReference>
<comment type="catalytic activity">
    <reaction evidence="1">
        <text>ATP + protein L-histidine = ADP + protein N-phospho-L-histidine.</text>
        <dbReference type="EC" id="2.7.13.3"/>
    </reaction>
</comment>
<dbReference type="PANTHER" id="PTHR43304:SF1">
    <property type="entry name" value="PAC DOMAIN-CONTAINING PROTEIN"/>
    <property type="match status" value="1"/>
</dbReference>
<dbReference type="SMART" id="SM00388">
    <property type="entry name" value="HisKA"/>
    <property type="match status" value="1"/>
</dbReference>
<dbReference type="InterPro" id="IPR052162">
    <property type="entry name" value="Sensor_kinase/Photoreceptor"/>
</dbReference>
<feature type="domain" description="Histidine kinase" evidence="6">
    <location>
        <begin position="326"/>
        <end position="541"/>
    </location>
</feature>
<reference evidence="9" key="1">
    <citation type="submission" date="2016-10" db="EMBL/GenBank/DDBJ databases">
        <authorList>
            <person name="Varghese N."/>
            <person name="Submissions S."/>
        </authorList>
    </citation>
    <scope>NUCLEOTIDE SEQUENCE [LARGE SCALE GENOMIC DNA]</scope>
    <source>
        <strain evidence="9">DSM 13234</strain>
    </source>
</reference>
<dbReference type="Proteomes" id="UP000182983">
    <property type="component" value="Unassembled WGS sequence"/>
</dbReference>
<dbReference type="RefSeq" id="WP_074767526.1">
    <property type="nucleotide sequence ID" value="NZ_FNWO01000006.1"/>
</dbReference>
<dbReference type="Pfam" id="PF00512">
    <property type="entry name" value="HisKA"/>
    <property type="match status" value="1"/>
</dbReference>
<dbReference type="InterPro" id="IPR000014">
    <property type="entry name" value="PAS"/>
</dbReference>
<evidence type="ECO:0000256" key="1">
    <source>
        <dbReference type="ARBA" id="ARBA00000085"/>
    </source>
</evidence>
<dbReference type="InterPro" id="IPR036890">
    <property type="entry name" value="HATPase_C_sf"/>
</dbReference>
<evidence type="ECO:0000256" key="4">
    <source>
        <dbReference type="ARBA" id="ARBA00022679"/>
    </source>
</evidence>
<organism evidence="8 9">
    <name type="scientific">Magnetospirillum fulvum</name>
    <name type="common">Rhodospirillum fulvum</name>
    <dbReference type="NCBI Taxonomy" id="1082"/>
    <lineage>
        <taxon>Bacteria</taxon>
        <taxon>Pseudomonadati</taxon>
        <taxon>Pseudomonadota</taxon>
        <taxon>Alphaproteobacteria</taxon>
        <taxon>Rhodospirillales</taxon>
        <taxon>Rhodospirillaceae</taxon>
        <taxon>Magnetospirillum</taxon>
    </lineage>
</organism>
<dbReference type="InterPro" id="IPR036097">
    <property type="entry name" value="HisK_dim/P_sf"/>
</dbReference>
<dbReference type="EMBL" id="FNWO01000006">
    <property type="protein sequence ID" value="SEH34972.1"/>
    <property type="molecule type" value="Genomic_DNA"/>
</dbReference>
<evidence type="ECO:0000259" key="7">
    <source>
        <dbReference type="PROSITE" id="PS50113"/>
    </source>
</evidence>
<keyword evidence="5" id="KW-0418">Kinase</keyword>
<dbReference type="InterPro" id="IPR018771">
    <property type="entry name" value="PocR_dom"/>
</dbReference>
<dbReference type="InterPro" id="IPR004358">
    <property type="entry name" value="Sig_transdc_His_kin-like_C"/>
</dbReference>
<dbReference type="SUPFAM" id="SSF55874">
    <property type="entry name" value="ATPase domain of HSP90 chaperone/DNA topoisomerase II/histidine kinase"/>
    <property type="match status" value="1"/>
</dbReference>
<keyword evidence="3" id="KW-0597">Phosphoprotein</keyword>
<dbReference type="Gene3D" id="3.30.450.20">
    <property type="entry name" value="PAS domain"/>
    <property type="match status" value="1"/>
</dbReference>
<dbReference type="PRINTS" id="PR00344">
    <property type="entry name" value="BCTRLSENSOR"/>
</dbReference>
<dbReference type="Pfam" id="PF02518">
    <property type="entry name" value="HATPase_c"/>
    <property type="match status" value="1"/>
</dbReference>
<dbReference type="CDD" id="cd00082">
    <property type="entry name" value="HisKA"/>
    <property type="match status" value="1"/>
</dbReference>
<dbReference type="SUPFAM" id="SSF47384">
    <property type="entry name" value="Homodimeric domain of signal transducing histidine kinase"/>
    <property type="match status" value="1"/>
</dbReference>
<dbReference type="InterPro" id="IPR000700">
    <property type="entry name" value="PAS-assoc_C"/>
</dbReference>
<evidence type="ECO:0000313" key="9">
    <source>
        <dbReference type="Proteomes" id="UP000182983"/>
    </source>
</evidence>
<dbReference type="PROSITE" id="PS50109">
    <property type="entry name" value="HIS_KIN"/>
    <property type="match status" value="1"/>
</dbReference>
<dbReference type="GO" id="GO:0000155">
    <property type="term" value="F:phosphorelay sensor kinase activity"/>
    <property type="evidence" value="ECO:0007669"/>
    <property type="project" value="InterPro"/>
</dbReference>
<gene>
    <name evidence="8" type="ORF">SAMN04244559_01683</name>
</gene>
<evidence type="ECO:0000256" key="3">
    <source>
        <dbReference type="ARBA" id="ARBA00022553"/>
    </source>
</evidence>
<dbReference type="AlphaFoldDB" id="A0A1H6HIN7"/>
<dbReference type="InterPro" id="IPR005467">
    <property type="entry name" value="His_kinase_dom"/>
</dbReference>
<feature type="domain" description="PAC" evidence="7">
    <location>
        <begin position="256"/>
        <end position="308"/>
    </location>
</feature>
<keyword evidence="4" id="KW-0808">Transferase</keyword>
<dbReference type="Gene3D" id="3.30.565.10">
    <property type="entry name" value="Histidine kinase-like ATPase, C-terminal domain"/>
    <property type="match status" value="1"/>
</dbReference>
<evidence type="ECO:0000256" key="5">
    <source>
        <dbReference type="ARBA" id="ARBA00022777"/>
    </source>
</evidence>
<dbReference type="PROSITE" id="PS50113">
    <property type="entry name" value="PAC"/>
    <property type="match status" value="1"/>
</dbReference>
<sequence>MNLRDLLPLDDLRRLCEDFTALTGAVTAVLDLEGNILIATGWQDICTRFHRVNSETAIRCRESDTILAARLHSGESYTVYKCGNGLVDVAVPIVVMGEHIGNFFTGQFFFEAPDIGYFQDQARAFGFPSDAYLDALSRVPIFSEAQVRAMMGFFTNLTHLICQMGLTKARQEITNRDLRESRHLLQTIIDSVPIRVFWKDTDLRYLGCNPQFAQDAGFAMPEEIIGRDDFQLVWADRAELYREDDRVVMESGIPKLFFDEQIRTRDGGVIWCRTSKIPLRDETGETIGVLGIFEDITQHKLAEQMLMEKNTELQRSNSDLEQFAYVSSHDLQTPLRNVIHFSQLLKRRYDGRLDADADEFIRFIIDSGTQMSRLISDILEYSRVASQPRVLGPIPAGEAVAKALQNLGTEIAAAGADVRVAALPDVIAEFSLLVSLFQNLIGNAVKYRDPARPLVVSVGAEAAEPGHVRISVADTGIGIDPAYHEKIFEIFQRLVPASALDGTGIGLALCRRIVHRLGGTIGLDSVVGVGTTFNVTLRTEP</sequence>
<dbReference type="InterPro" id="IPR001610">
    <property type="entry name" value="PAC"/>
</dbReference>
<protein>
    <recommendedName>
        <fullName evidence="2">histidine kinase</fullName>
        <ecNumber evidence="2">2.7.13.3</ecNumber>
    </recommendedName>
</protein>
<dbReference type="PANTHER" id="PTHR43304">
    <property type="entry name" value="PHYTOCHROME-LIKE PROTEIN CPH1"/>
    <property type="match status" value="1"/>
</dbReference>
<accession>A0A1H6HIN7</accession>
<dbReference type="EC" id="2.7.13.3" evidence="2"/>
<dbReference type="InterPro" id="IPR013656">
    <property type="entry name" value="PAS_4"/>
</dbReference>
<proteinExistence type="predicted"/>
<evidence type="ECO:0000313" key="8">
    <source>
        <dbReference type="EMBL" id="SEH34972.1"/>
    </source>
</evidence>
<dbReference type="Gene3D" id="1.10.287.130">
    <property type="match status" value="1"/>
</dbReference>
<dbReference type="NCBIfam" id="TIGR00229">
    <property type="entry name" value="sensory_box"/>
    <property type="match status" value="1"/>
</dbReference>
<name>A0A1H6HIN7_MAGFU</name>
<dbReference type="SMART" id="SM00086">
    <property type="entry name" value="PAC"/>
    <property type="match status" value="1"/>
</dbReference>
<dbReference type="Pfam" id="PF08448">
    <property type="entry name" value="PAS_4"/>
    <property type="match status" value="1"/>
</dbReference>
<evidence type="ECO:0000256" key="2">
    <source>
        <dbReference type="ARBA" id="ARBA00012438"/>
    </source>
</evidence>
<dbReference type="InterPro" id="IPR003594">
    <property type="entry name" value="HATPase_dom"/>
</dbReference>
<dbReference type="InterPro" id="IPR035965">
    <property type="entry name" value="PAS-like_dom_sf"/>
</dbReference>
<dbReference type="CDD" id="cd00130">
    <property type="entry name" value="PAS"/>
    <property type="match status" value="1"/>
</dbReference>
<dbReference type="Pfam" id="PF10114">
    <property type="entry name" value="PocR"/>
    <property type="match status" value="1"/>
</dbReference>